<evidence type="ECO:0000256" key="1">
    <source>
        <dbReference type="SAM" id="MobiDB-lite"/>
    </source>
</evidence>
<evidence type="ECO:0000313" key="3">
    <source>
        <dbReference type="Proteomes" id="UP000717696"/>
    </source>
</evidence>
<dbReference type="Proteomes" id="UP000717696">
    <property type="component" value="Unassembled WGS sequence"/>
</dbReference>
<organism evidence="2 3">
    <name type="scientific">Dactylonectria estremocensis</name>
    <dbReference type="NCBI Taxonomy" id="1079267"/>
    <lineage>
        <taxon>Eukaryota</taxon>
        <taxon>Fungi</taxon>
        <taxon>Dikarya</taxon>
        <taxon>Ascomycota</taxon>
        <taxon>Pezizomycotina</taxon>
        <taxon>Sordariomycetes</taxon>
        <taxon>Hypocreomycetidae</taxon>
        <taxon>Hypocreales</taxon>
        <taxon>Nectriaceae</taxon>
        <taxon>Dactylonectria</taxon>
    </lineage>
</organism>
<evidence type="ECO:0000313" key="2">
    <source>
        <dbReference type="EMBL" id="KAH7142928.1"/>
    </source>
</evidence>
<keyword evidence="3" id="KW-1185">Reference proteome</keyword>
<protein>
    <recommendedName>
        <fullName evidence="4">MACPF domain-containing protein</fullName>
    </recommendedName>
</protein>
<evidence type="ECO:0008006" key="4">
    <source>
        <dbReference type="Google" id="ProtNLM"/>
    </source>
</evidence>
<name>A0A9P9ESY6_9HYPO</name>
<proteinExistence type="predicted"/>
<gene>
    <name evidence="2" type="ORF">B0J13DRAFT_556216</name>
</gene>
<reference evidence="2" key="1">
    <citation type="journal article" date="2021" name="Nat. Commun.">
        <title>Genetic determinants of endophytism in the Arabidopsis root mycobiome.</title>
        <authorList>
            <person name="Mesny F."/>
            <person name="Miyauchi S."/>
            <person name="Thiergart T."/>
            <person name="Pickel B."/>
            <person name="Atanasova L."/>
            <person name="Karlsson M."/>
            <person name="Huettel B."/>
            <person name="Barry K.W."/>
            <person name="Haridas S."/>
            <person name="Chen C."/>
            <person name="Bauer D."/>
            <person name="Andreopoulos W."/>
            <person name="Pangilinan J."/>
            <person name="LaButti K."/>
            <person name="Riley R."/>
            <person name="Lipzen A."/>
            <person name="Clum A."/>
            <person name="Drula E."/>
            <person name="Henrissat B."/>
            <person name="Kohler A."/>
            <person name="Grigoriev I.V."/>
            <person name="Martin F.M."/>
            <person name="Hacquard S."/>
        </authorList>
    </citation>
    <scope>NUCLEOTIDE SEQUENCE</scope>
    <source>
        <strain evidence="2">MPI-CAGE-AT-0021</strain>
    </source>
</reference>
<sequence>MSSDETDLGPDPTQPRLENAAKAGHPFSFGWSREVRAVMAGLDSARFMNREGPWVLDSPFEVQLARLSAVIPDTPGHSGLSSIGWYRDGLSTSAGSSSEHLSASLGFTVGYPFLNANVTAKYDKAVSSDSNSVKASRNSSCRVGRVILDRTPKLSHEAIALLQAKDGPENFRKRYGDFYIYGFGLGADAGACMSASSEATSSRERLDITVQVKVLFYSKSVTHTELKTSNTQSSSIAFSGYSTLDTGPPCALTSTSSDQQQALGQRATEYLNKVESLQSTVRDVMGELGLVDGARLPLSDCARLCASGLVVELLVAPFARLNQWVESIGSMRVD</sequence>
<dbReference type="EMBL" id="JAGMUU010000011">
    <property type="protein sequence ID" value="KAH7142928.1"/>
    <property type="molecule type" value="Genomic_DNA"/>
</dbReference>
<dbReference type="AlphaFoldDB" id="A0A9P9ESY6"/>
<accession>A0A9P9ESY6</accession>
<feature type="region of interest" description="Disordered" evidence="1">
    <location>
        <begin position="1"/>
        <end position="20"/>
    </location>
</feature>
<dbReference type="OrthoDB" id="4457531at2759"/>
<comment type="caution">
    <text evidence="2">The sequence shown here is derived from an EMBL/GenBank/DDBJ whole genome shotgun (WGS) entry which is preliminary data.</text>
</comment>